<dbReference type="AlphaFoldDB" id="A0AAU9CXG5"/>
<sequence>MGSLDLEVTVYSRHSSNYHSYKGNIGTVNDNILNQKFNAKEPYTVIHTDIAQVKLSNGQWGYVSAVIDEANQEIIGTVVSS</sequence>
<dbReference type="KEGG" id="xap:XA3_11200"/>
<organism evidence="1 2">
    <name type="scientific">Xylocopilactobacillus apicola</name>
    <dbReference type="NCBI Taxonomy" id="2932184"/>
    <lineage>
        <taxon>Bacteria</taxon>
        <taxon>Bacillati</taxon>
        <taxon>Bacillota</taxon>
        <taxon>Bacilli</taxon>
        <taxon>Lactobacillales</taxon>
        <taxon>Lactobacillaceae</taxon>
        <taxon>Xylocopilactobacillus</taxon>
    </lineage>
</organism>
<dbReference type="Proteomes" id="UP001321861">
    <property type="component" value="Chromosome"/>
</dbReference>
<name>A0AAU9CXG5_9LACO</name>
<evidence type="ECO:0000313" key="1">
    <source>
        <dbReference type="EMBL" id="BDR58679.1"/>
    </source>
</evidence>
<gene>
    <name evidence="1" type="ORF">XA3_11200</name>
</gene>
<accession>A0AAU9CXG5</accession>
<proteinExistence type="predicted"/>
<reference evidence="1 2" key="1">
    <citation type="journal article" date="2023" name="Microbiol. Spectr.">
        <title>Symbiosis of Carpenter Bees with Uncharacterized Lactic Acid Bacteria Showing NAD Auxotrophy.</title>
        <authorList>
            <person name="Kawasaki S."/>
            <person name="Ozawa K."/>
            <person name="Mori T."/>
            <person name="Yamamoto A."/>
            <person name="Ito M."/>
            <person name="Ohkuma M."/>
            <person name="Sakamoto M."/>
            <person name="Matsutani M."/>
        </authorList>
    </citation>
    <scope>NUCLEOTIDE SEQUENCE [LARGE SCALE GENOMIC DNA]</scope>
    <source>
        <strain evidence="1 2">XA3</strain>
    </source>
</reference>
<evidence type="ECO:0000313" key="2">
    <source>
        <dbReference type="Proteomes" id="UP001321861"/>
    </source>
</evidence>
<dbReference type="EMBL" id="AP026802">
    <property type="protein sequence ID" value="BDR58679.1"/>
    <property type="molecule type" value="Genomic_DNA"/>
</dbReference>
<evidence type="ECO:0008006" key="3">
    <source>
        <dbReference type="Google" id="ProtNLM"/>
    </source>
</evidence>
<protein>
    <recommendedName>
        <fullName evidence="3">Transposase</fullName>
    </recommendedName>
</protein>
<keyword evidence="2" id="KW-1185">Reference proteome</keyword>